<sequence>MTGLPYSAEAGGKAVRLAVKLTPRASRNALDSIVAGADGRAALVIRLNAPPVDGAANEALIRFVADGLHLPKSAVVIKSGHTSRQKLLVIEGAAPALLQRIEEWLKAALSKSRQGAP</sequence>
<dbReference type="InterPro" id="IPR036591">
    <property type="entry name" value="YggU-like_sf"/>
</dbReference>
<proteinExistence type="inferred from homology"/>
<keyword evidence="4" id="KW-1185">Reference proteome</keyword>
<dbReference type="RefSeq" id="WP_119779138.1">
    <property type="nucleotide sequence ID" value="NZ_QYUK01000011.1"/>
</dbReference>
<dbReference type="OrthoDB" id="9801972at2"/>
<protein>
    <recommendedName>
        <fullName evidence="2">UPF0235 protein D3874_17035</fullName>
    </recommendedName>
</protein>
<gene>
    <name evidence="3" type="ORF">D3874_17035</name>
</gene>
<dbReference type="NCBIfam" id="TIGR00251">
    <property type="entry name" value="DUF167 family protein"/>
    <property type="match status" value="1"/>
</dbReference>
<dbReference type="Pfam" id="PF02594">
    <property type="entry name" value="DUF167"/>
    <property type="match status" value="1"/>
</dbReference>
<dbReference type="Gene3D" id="3.30.1200.10">
    <property type="entry name" value="YggU-like"/>
    <property type="match status" value="1"/>
</dbReference>
<accession>A0A418WER6</accession>
<evidence type="ECO:0000313" key="3">
    <source>
        <dbReference type="EMBL" id="RJF88503.1"/>
    </source>
</evidence>
<dbReference type="Proteomes" id="UP000284605">
    <property type="component" value="Unassembled WGS sequence"/>
</dbReference>
<evidence type="ECO:0000313" key="4">
    <source>
        <dbReference type="Proteomes" id="UP000284605"/>
    </source>
</evidence>
<evidence type="ECO:0000256" key="1">
    <source>
        <dbReference type="ARBA" id="ARBA00010364"/>
    </source>
</evidence>
<comment type="caution">
    <text evidence="3">The sequence shown here is derived from an EMBL/GenBank/DDBJ whole genome shotgun (WGS) entry which is preliminary data.</text>
</comment>
<comment type="similarity">
    <text evidence="1 2">Belongs to the UPF0235 family.</text>
</comment>
<dbReference type="SMART" id="SM01152">
    <property type="entry name" value="DUF167"/>
    <property type="match status" value="1"/>
</dbReference>
<dbReference type="SUPFAM" id="SSF69786">
    <property type="entry name" value="YggU-like"/>
    <property type="match status" value="1"/>
</dbReference>
<reference evidence="3 4" key="1">
    <citation type="submission" date="2018-09" db="EMBL/GenBank/DDBJ databases">
        <authorList>
            <person name="Zhu H."/>
        </authorList>
    </citation>
    <scope>NUCLEOTIDE SEQUENCE [LARGE SCALE GENOMIC DNA]</scope>
    <source>
        <strain evidence="3 4">K1W22B-8</strain>
    </source>
</reference>
<dbReference type="AlphaFoldDB" id="A0A418WER6"/>
<dbReference type="PANTHER" id="PTHR13420:SF7">
    <property type="entry name" value="UPF0235 PROTEIN C15ORF40"/>
    <property type="match status" value="1"/>
</dbReference>
<dbReference type="EMBL" id="QYUK01000011">
    <property type="protein sequence ID" value="RJF88503.1"/>
    <property type="molecule type" value="Genomic_DNA"/>
</dbReference>
<evidence type="ECO:0000256" key="2">
    <source>
        <dbReference type="HAMAP-Rule" id="MF_00634"/>
    </source>
</evidence>
<dbReference type="InterPro" id="IPR003746">
    <property type="entry name" value="DUF167"/>
</dbReference>
<dbReference type="PANTHER" id="PTHR13420">
    <property type="entry name" value="UPF0235 PROTEIN C15ORF40"/>
    <property type="match status" value="1"/>
</dbReference>
<organism evidence="3 4">
    <name type="scientific">Oleomonas cavernae</name>
    <dbReference type="NCBI Taxonomy" id="2320859"/>
    <lineage>
        <taxon>Bacteria</taxon>
        <taxon>Pseudomonadati</taxon>
        <taxon>Pseudomonadota</taxon>
        <taxon>Alphaproteobacteria</taxon>
        <taxon>Acetobacterales</taxon>
        <taxon>Acetobacteraceae</taxon>
        <taxon>Oleomonas</taxon>
    </lineage>
</organism>
<name>A0A418WER6_9PROT</name>
<dbReference type="GO" id="GO:0005737">
    <property type="term" value="C:cytoplasm"/>
    <property type="evidence" value="ECO:0007669"/>
    <property type="project" value="TreeGrafter"/>
</dbReference>
<dbReference type="HAMAP" id="MF_00634">
    <property type="entry name" value="UPF0235"/>
    <property type="match status" value="1"/>
</dbReference>